<proteinExistence type="predicted"/>
<dbReference type="SUPFAM" id="SSF159774">
    <property type="entry name" value="YerB-like"/>
    <property type="match status" value="1"/>
</dbReference>
<evidence type="ECO:0000259" key="2">
    <source>
        <dbReference type="Pfam" id="PF11258"/>
    </source>
</evidence>
<feature type="domain" description="DUF3048" evidence="3">
    <location>
        <begin position="236"/>
        <end position="345"/>
    </location>
</feature>
<dbReference type="AlphaFoldDB" id="A0A0G2AK88"/>
<dbReference type="EMBL" id="LCRI01000007">
    <property type="protein sequence ID" value="KKW33039.1"/>
    <property type="molecule type" value="Genomic_DNA"/>
</dbReference>
<dbReference type="Gene3D" id="3.50.90.10">
    <property type="entry name" value="YerB-like"/>
    <property type="match status" value="1"/>
</dbReference>
<dbReference type="InterPro" id="IPR023158">
    <property type="entry name" value="YerB-like_sf"/>
</dbReference>
<evidence type="ECO:0000259" key="3">
    <source>
        <dbReference type="Pfam" id="PF17479"/>
    </source>
</evidence>
<evidence type="ECO:0000313" key="5">
    <source>
        <dbReference type="Proteomes" id="UP000034711"/>
    </source>
</evidence>
<feature type="domain" description="DUF3048" evidence="2">
    <location>
        <begin position="65"/>
        <end position="204"/>
    </location>
</feature>
<dbReference type="Proteomes" id="UP000034711">
    <property type="component" value="Unassembled WGS sequence"/>
</dbReference>
<dbReference type="InterPro" id="IPR035328">
    <property type="entry name" value="DUF3048_C"/>
</dbReference>
<dbReference type="InterPro" id="IPR021416">
    <property type="entry name" value="DUF3048_N"/>
</dbReference>
<dbReference type="Pfam" id="PF17479">
    <property type="entry name" value="DUF3048_C"/>
    <property type="match status" value="1"/>
</dbReference>
<organism evidence="4 5">
    <name type="scientific">Candidatus Uhrbacteria bacterium GW2011_GWA2_53_10</name>
    <dbReference type="NCBI Taxonomy" id="1618980"/>
    <lineage>
        <taxon>Bacteria</taxon>
        <taxon>Candidatus Uhriibacteriota</taxon>
    </lineage>
</organism>
<reference evidence="4 5" key="1">
    <citation type="journal article" date="2015" name="Nature">
        <title>rRNA introns, odd ribosomes, and small enigmatic genomes across a large radiation of phyla.</title>
        <authorList>
            <person name="Brown C.T."/>
            <person name="Hug L.A."/>
            <person name="Thomas B.C."/>
            <person name="Sharon I."/>
            <person name="Castelle C.J."/>
            <person name="Singh A."/>
            <person name="Wilkins M.J."/>
            <person name="Williams K.H."/>
            <person name="Banfield J.F."/>
        </authorList>
    </citation>
    <scope>NUCLEOTIDE SEQUENCE [LARGE SCALE GENOMIC DNA]</scope>
</reference>
<sequence length="357" mass="40082">MQIRFSESLQRMRHPRYIASAAVAALAIALSLGLYAFRGVWWTRATEEAAPQASAETSGEFRHPLTGERIAEPVERPQVYGVMIDHSQDAWPQSGVEDAFLVIEAPVEAGIPRLLALFSSETTVDKIGPVRSARPYFLDWNNELDALHVHVGGSDEALQQISMDGTFDLNQFWNANVFWRSTDRFAPHNVYTSTALLASAVAKARAAAKAPFLVYGSWKFQDPPTLRPETGIGVMIDYFPTAYRATWKYQSTTNTYQRLQGGLPYAMQDGAVIEASNVAVMITKIEVVDQIGHRHIKTIGEGDAMIFRDGDLVEGKWKKPSQSERVRFYDKDNQEILWNSGQTWIEVVDSRDRVIQK</sequence>
<gene>
    <name evidence="4" type="ORF">UY77_C0007G0012</name>
</gene>
<feature type="transmembrane region" description="Helical" evidence="1">
    <location>
        <begin position="21"/>
        <end position="42"/>
    </location>
</feature>
<evidence type="ECO:0000256" key="1">
    <source>
        <dbReference type="SAM" id="Phobius"/>
    </source>
</evidence>
<keyword evidence="1" id="KW-0472">Membrane</keyword>
<protein>
    <recommendedName>
        <fullName evidence="6">PT repeat-containing protein</fullName>
    </recommendedName>
</protein>
<keyword evidence="1" id="KW-0812">Transmembrane</keyword>
<comment type="caution">
    <text evidence="4">The sequence shown here is derived from an EMBL/GenBank/DDBJ whole genome shotgun (WGS) entry which is preliminary data.</text>
</comment>
<dbReference type="Pfam" id="PF11258">
    <property type="entry name" value="DUF3048"/>
    <property type="match status" value="1"/>
</dbReference>
<accession>A0A0G2AK88</accession>
<keyword evidence="1" id="KW-1133">Transmembrane helix</keyword>
<evidence type="ECO:0008006" key="6">
    <source>
        <dbReference type="Google" id="ProtNLM"/>
    </source>
</evidence>
<evidence type="ECO:0000313" key="4">
    <source>
        <dbReference type="EMBL" id="KKW33039.1"/>
    </source>
</evidence>
<name>A0A0G2AK88_9BACT</name>